<dbReference type="EMBL" id="CAJRGZ010000032">
    <property type="protein sequence ID" value="CAG5187921.1"/>
    <property type="molecule type" value="Genomic_DNA"/>
</dbReference>
<dbReference type="AlphaFoldDB" id="A0A8J2IGB6"/>
<feature type="region of interest" description="Disordered" evidence="1">
    <location>
        <begin position="162"/>
        <end position="210"/>
    </location>
</feature>
<feature type="compositionally biased region" description="Polar residues" evidence="1">
    <location>
        <begin position="167"/>
        <end position="181"/>
    </location>
</feature>
<name>A0A8J2IGB6_9PLEO</name>
<feature type="compositionally biased region" description="Polar residues" evidence="1">
    <location>
        <begin position="12"/>
        <end position="25"/>
    </location>
</feature>
<comment type="caution">
    <text evidence="2">The sequence shown here is derived from an EMBL/GenBank/DDBJ whole genome shotgun (WGS) entry which is preliminary data.</text>
</comment>
<accession>A0A8J2IGB6</accession>
<dbReference type="OrthoDB" id="3693334at2759"/>
<protein>
    <submittedName>
        <fullName evidence="2">Uncharacterized protein</fullName>
    </submittedName>
</protein>
<feature type="compositionally biased region" description="Acidic residues" evidence="1">
    <location>
        <begin position="1"/>
        <end position="10"/>
    </location>
</feature>
<dbReference type="RefSeq" id="XP_043175399.1">
    <property type="nucleotide sequence ID" value="XM_043319464.1"/>
</dbReference>
<feature type="compositionally biased region" description="Basic and acidic residues" evidence="1">
    <location>
        <begin position="84"/>
        <end position="94"/>
    </location>
</feature>
<evidence type="ECO:0000256" key="1">
    <source>
        <dbReference type="SAM" id="MobiDB-lite"/>
    </source>
</evidence>
<sequence length="244" mass="27043">MSDANSDDWVDSPSSVEQDEQQFPKSSVEEVERTAYRQHAPTHRRTSSLSSGIAAMSLVQLASAQPRQPTSPPPPHSSTLPNQIEHEPDHDRNRSPKSSLPDYHDPDSPTQKRGKGIVRNPVADTWREDAYMKEKASERKITVAEASKVQDRWRCEYCGRLNERGTETTASENPATTTPTILTRDGDIPQIGAPGPSDESTEPVYVPQPPKSGVPYAKCGYCREKLPLNPAKYDVRGLPEDGIR</sequence>
<proteinExistence type="predicted"/>
<evidence type="ECO:0000313" key="3">
    <source>
        <dbReference type="Proteomes" id="UP000676310"/>
    </source>
</evidence>
<reference evidence="2" key="1">
    <citation type="submission" date="2021-05" db="EMBL/GenBank/DDBJ databases">
        <authorList>
            <person name="Stam R."/>
        </authorList>
    </citation>
    <scope>NUCLEOTIDE SEQUENCE</scope>
    <source>
        <strain evidence="2">CS162</strain>
    </source>
</reference>
<organism evidence="2 3">
    <name type="scientific">Alternaria atra</name>
    <dbReference type="NCBI Taxonomy" id="119953"/>
    <lineage>
        <taxon>Eukaryota</taxon>
        <taxon>Fungi</taxon>
        <taxon>Dikarya</taxon>
        <taxon>Ascomycota</taxon>
        <taxon>Pezizomycotina</taxon>
        <taxon>Dothideomycetes</taxon>
        <taxon>Pleosporomycetidae</taxon>
        <taxon>Pleosporales</taxon>
        <taxon>Pleosporineae</taxon>
        <taxon>Pleosporaceae</taxon>
        <taxon>Alternaria</taxon>
        <taxon>Alternaria sect. Ulocladioides</taxon>
    </lineage>
</organism>
<feature type="region of interest" description="Disordered" evidence="1">
    <location>
        <begin position="1"/>
        <end position="124"/>
    </location>
</feature>
<keyword evidence="3" id="KW-1185">Reference proteome</keyword>
<gene>
    <name evidence="2" type="ORF">ALTATR162_LOCUS11822</name>
</gene>
<dbReference type="GeneID" id="67012137"/>
<evidence type="ECO:0000313" key="2">
    <source>
        <dbReference type="EMBL" id="CAG5187921.1"/>
    </source>
</evidence>
<dbReference type="Proteomes" id="UP000676310">
    <property type="component" value="Unassembled WGS sequence"/>
</dbReference>